<feature type="signal peptide" evidence="1">
    <location>
        <begin position="1"/>
        <end position="18"/>
    </location>
</feature>
<keyword evidence="3" id="KW-1185">Reference proteome</keyword>
<gene>
    <name evidence="2" type="ORF">RRG08_009565</name>
</gene>
<evidence type="ECO:0000313" key="3">
    <source>
        <dbReference type="Proteomes" id="UP001283361"/>
    </source>
</evidence>
<dbReference type="AlphaFoldDB" id="A0AAE0ZHI4"/>
<dbReference type="Proteomes" id="UP001283361">
    <property type="component" value="Unassembled WGS sequence"/>
</dbReference>
<proteinExistence type="predicted"/>
<comment type="caution">
    <text evidence="2">The sequence shown here is derived from an EMBL/GenBank/DDBJ whole genome shotgun (WGS) entry which is preliminary data.</text>
</comment>
<feature type="chain" id="PRO_5042200529" evidence="1">
    <location>
        <begin position="19"/>
        <end position="188"/>
    </location>
</feature>
<name>A0AAE0ZHI4_9GAST</name>
<evidence type="ECO:0000313" key="2">
    <source>
        <dbReference type="EMBL" id="KAK3769413.1"/>
    </source>
</evidence>
<sequence length="188" mass="21622">MKSVLTAVILLMVFQARCDKVCQPPQSESLYYLTSSMSDFYVANDFDQGLVLVAFGDNGHVERWALVDLNNRLLYLNTPESGCQYMEYTPEQKQISTQCLPDDAKLERSGEVDFYTMFRPGFTWLVGMKPVPNTEFYYRHFSRFFQENVVNDENTYGVVYKYSLGISDPTVFDKDLSACVEKKLVRAA</sequence>
<keyword evidence="1" id="KW-0732">Signal</keyword>
<organism evidence="2 3">
    <name type="scientific">Elysia crispata</name>
    <name type="common">lettuce slug</name>
    <dbReference type="NCBI Taxonomy" id="231223"/>
    <lineage>
        <taxon>Eukaryota</taxon>
        <taxon>Metazoa</taxon>
        <taxon>Spiralia</taxon>
        <taxon>Lophotrochozoa</taxon>
        <taxon>Mollusca</taxon>
        <taxon>Gastropoda</taxon>
        <taxon>Heterobranchia</taxon>
        <taxon>Euthyneura</taxon>
        <taxon>Panpulmonata</taxon>
        <taxon>Sacoglossa</taxon>
        <taxon>Placobranchoidea</taxon>
        <taxon>Plakobranchidae</taxon>
        <taxon>Elysia</taxon>
    </lineage>
</organism>
<reference evidence="2" key="1">
    <citation type="journal article" date="2023" name="G3 (Bethesda)">
        <title>A reference genome for the long-term kleptoplast-retaining sea slug Elysia crispata morphotype clarki.</title>
        <authorList>
            <person name="Eastman K.E."/>
            <person name="Pendleton A.L."/>
            <person name="Shaikh M.A."/>
            <person name="Suttiyut T."/>
            <person name="Ogas R."/>
            <person name="Tomko P."/>
            <person name="Gavelis G."/>
            <person name="Widhalm J.R."/>
            <person name="Wisecaver J.H."/>
        </authorList>
    </citation>
    <scope>NUCLEOTIDE SEQUENCE</scope>
    <source>
        <strain evidence="2">ECLA1</strain>
    </source>
</reference>
<dbReference type="EMBL" id="JAWDGP010003930">
    <property type="protein sequence ID" value="KAK3769413.1"/>
    <property type="molecule type" value="Genomic_DNA"/>
</dbReference>
<protein>
    <submittedName>
        <fullName evidence="2">Uncharacterized protein</fullName>
    </submittedName>
</protein>
<accession>A0AAE0ZHI4</accession>
<evidence type="ECO:0000256" key="1">
    <source>
        <dbReference type="SAM" id="SignalP"/>
    </source>
</evidence>